<feature type="compositionally biased region" description="Basic and acidic residues" evidence="1">
    <location>
        <begin position="7"/>
        <end position="17"/>
    </location>
</feature>
<comment type="caution">
    <text evidence="2">The sequence shown here is derived from an EMBL/GenBank/DDBJ whole genome shotgun (WGS) entry which is preliminary data.</text>
</comment>
<name>A0A9P1FVQ1_9DINO</name>
<reference evidence="3 4" key="2">
    <citation type="submission" date="2024-05" db="EMBL/GenBank/DDBJ databases">
        <authorList>
            <person name="Chen Y."/>
            <person name="Shah S."/>
            <person name="Dougan E. K."/>
            <person name="Thang M."/>
            <person name="Chan C."/>
        </authorList>
    </citation>
    <scope>NUCLEOTIDE SEQUENCE [LARGE SCALE GENOMIC DNA]</scope>
</reference>
<accession>A0A9P1FVQ1</accession>
<reference evidence="2" key="1">
    <citation type="submission" date="2022-10" db="EMBL/GenBank/DDBJ databases">
        <authorList>
            <person name="Chen Y."/>
            <person name="Dougan E. K."/>
            <person name="Chan C."/>
            <person name="Rhodes N."/>
            <person name="Thang M."/>
        </authorList>
    </citation>
    <scope>NUCLEOTIDE SEQUENCE</scope>
</reference>
<sequence>MKVSPKKTPEDAKDRTHQQQHRACQDASDEESVEIIEEEEEESEFEDYMEVLPEEEPVASSSAAADEPEPMELEIPNLFSDSNMDKKGALQDRKPGLPVPPKPEPSLMRLASTAALDLASSQERGTQNAEDVLQAAYIDGCVLYVSFTASNEHIRLEHMN</sequence>
<feature type="region of interest" description="Disordered" evidence="1">
    <location>
        <begin position="1"/>
        <end position="106"/>
    </location>
</feature>
<dbReference type="AlphaFoldDB" id="A0A9P1FVQ1"/>
<dbReference type="EMBL" id="CAMXCT020001456">
    <property type="protein sequence ID" value="CAL1143648.1"/>
    <property type="molecule type" value="Genomic_DNA"/>
</dbReference>
<keyword evidence="4" id="KW-1185">Reference proteome</keyword>
<organism evidence="2">
    <name type="scientific">Cladocopium goreaui</name>
    <dbReference type="NCBI Taxonomy" id="2562237"/>
    <lineage>
        <taxon>Eukaryota</taxon>
        <taxon>Sar</taxon>
        <taxon>Alveolata</taxon>
        <taxon>Dinophyceae</taxon>
        <taxon>Suessiales</taxon>
        <taxon>Symbiodiniaceae</taxon>
        <taxon>Cladocopium</taxon>
    </lineage>
</organism>
<evidence type="ECO:0000313" key="3">
    <source>
        <dbReference type="EMBL" id="CAL4777585.1"/>
    </source>
</evidence>
<evidence type="ECO:0000313" key="4">
    <source>
        <dbReference type="Proteomes" id="UP001152797"/>
    </source>
</evidence>
<feature type="compositionally biased region" description="Acidic residues" evidence="1">
    <location>
        <begin position="27"/>
        <end position="57"/>
    </location>
</feature>
<evidence type="ECO:0000256" key="1">
    <source>
        <dbReference type="SAM" id="MobiDB-lite"/>
    </source>
</evidence>
<dbReference type="EMBL" id="CAMXCT030001456">
    <property type="protein sequence ID" value="CAL4777585.1"/>
    <property type="molecule type" value="Genomic_DNA"/>
</dbReference>
<proteinExistence type="predicted"/>
<evidence type="ECO:0000313" key="2">
    <source>
        <dbReference type="EMBL" id="CAI3990273.1"/>
    </source>
</evidence>
<dbReference type="Proteomes" id="UP001152797">
    <property type="component" value="Unassembled WGS sequence"/>
</dbReference>
<protein>
    <submittedName>
        <fullName evidence="2">Uncharacterized protein</fullName>
    </submittedName>
</protein>
<gene>
    <name evidence="2" type="ORF">C1SCF055_LOCUS17274</name>
</gene>
<feature type="compositionally biased region" description="Basic and acidic residues" evidence="1">
    <location>
        <begin position="83"/>
        <end position="95"/>
    </location>
</feature>
<dbReference type="EMBL" id="CAMXCT010001456">
    <property type="protein sequence ID" value="CAI3990273.1"/>
    <property type="molecule type" value="Genomic_DNA"/>
</dbReference>